<dbReference type="EMBL" id="FMHW01000004">
    <property type="protein sequence ID" value="SCL43401.1"/>
    <property type="molecule type" value="Genomic_DNA"/>
</dbReference>
<dbReference type="RefSeq" id="WP_091638458.1">
    <property type="nucleotide sequence ID" value="NZ_FMHW01000001.1"/>
</dbReference>
<dbReference type="AlphaFoldDB" id="A0A1C6RGN0"/>
<feature type="signal peptide" evidence="1">
    <location>
        <begin position="1"/>
        <end position="17"/>
    </location>
</feature>
<organism evidence="2 4">
    <name type="scientific">Micromonospora pallida</name>
    <dbReference type="NCBI Taxonomy" id="145854"/>
    <lineage>
        <taxon>Bacteria</taxon>
        <taxon>Bacillati</taxon>
        <taxon>Actinomycetota</taxon>
        <taxon>Actinomycetes</taxon>
        <taxon>Micromonosporales</taxon>
        <taxon>Micromonosporaceae</taxon>
        <taxon>Micromonospora</taxon>
    </lineage>
</organism>
<dbReference type="OrthoDB" id="3297420at2"/>
<evidence type="ECO:0008006" key="5">
    <source>
        <dbReference type="Google" id="ProtNLM"/>
    </source>
</evidence>
<reference evidence="2" key="1">
    <citation type="submission" date="2016-06" db="EMBL/GenBank/DDBJ databases">
        <authorList>
            <person name="Kjaerup R.B."/>
            <person name="Dalgaard T.S."/>
            <person name="Juul-Madsen H.R."/>
        </authorList>
    </citation>
    <scope>NUCLEOTIDE SEQUENCE [LARGE SCALE GENOMIC DNA]</scope>
    <source>
        <strain evidence="2">DSM 43817</strain>
    </source>
</reference>
<gene>
    <name evidence="2" type="ORF">GA0074692_0004</name>
    <name evidence="3" type="ORF">GA0074692_6863</name>
</gene>
<protein>
    <recommendedName>
        <fullName evidence="5">DUF732 domain-containing protein</fullName>
    </recommendedName>
</protein>
<name>A0A1C6RGN0_9ACTN</name>
<dbReference type="Proteomes" id="UP000198959">
    <property type="component" value="Unassembled WGS sequence"/>
</dbReference>
<evidence type="ECO:0000313" key="3">
    <source>
        <dbReference type="EMBL" id="SCL43401.1"/>
    </source>
</evidence>
<proteinExistence type="predicted"/>
<keyword evidence="4" id="KW-1185">Reference proteome</keyword>
<dbReference type="PROSITE" id="PS51257">
    <property type="entry name" value="PROKAR_LIPOPROTEIN"/>
    <property type="match status" value="1"/>
</dbReference>
<sequence>MRARHVAVAVVAAIALAGCGSSEETPEATPTTPGAISSEAVEKALEAAGIPPKPDQKTADAYLAALRKIDPDIVGDKDPDRIIDRGRDQCRTIKDWPNDEAKVIMFANTRFTSPDQPNGFGEAKAKKINEVVRKHLCPSY</sequence>
<reference evidence="4" key="2">
    <citation type="submission" date="2016-06" db="EMBL/GenBank/DDBJ databases">
        <authorList>
            <person name="Varghese N."/>
            <person name="Submissions Spin"/>
        </authorList>
    </citation>
    <scope>NUCLEOTIDE SEQUENCE [LARGE SCALE GENOMIC DNA]</scope>
    <source>
        <strain evidence="4">DSM 43817</strain>
    </source>
</reference>
<dbReference type="EMBL" id="FMHW01000001">
    <property type="protein sequence ID" value="SCL16327.1"/>
    <property type="molecule type" value="Genomic_DNA"/>
</dbReference>
<evidence type="ECO:0000313" key="2">
    <source>
        <dbReference type="EMBL" id="SCL16327.1"/>
    </source>
</evidence>
<feature type="chain" id="PRO_5044556453" description="DUF732 domain-containing protein" evidence="1">
    <location>
        <begin position="18"/>
        <end position="140"/>
    </location>
</feature>
<keyword evidence="1" id="KW-0732">Signal</keyword>
<evidence type="ECO:0000256" key="1">
    <source>
        <dbReference type="SAM" id="SignalP"/>
    </source>
</evidence>
<evidence type="ECO:0000313" key="4">
    <source>
        <dbReference type="Proteomes" id="UP000198959"/>
    </source>
</evidence>
<accession>A0A1C6RGN0</accession>